<evidence type="ECO:0000259" key="2">
    <source>
        <dbReference type="SMART" id="SM00849"/>
    </source>
</evidence>
<dbReference type="InterPro" id="IPR050855">
    <property type="entry name" value="NDM-1-like"/>
</dbReference>
<gene>
    <name evidence="3" type="ORF">QWZ14_18730</name>
</gene>
<dbReference type="InterPro" id="IPR036866">
    <property type="entry name" value="RibonucZ/Hydroxyglut_hydro"/>
</dbReference>
<dbReference type="SMART" id="SM00849">
    <property type="entry name" value="Lactamase_B"/>
    <property type="match status" value="1"/>
</dbReference>
<reference evidence="4" key="1">
    <citation type="journal article" date="2019" name="Int. J. Syst. Evol. Microbiol.">
        <title>The Global Catalogue of Microorganisms (GCM) 10K type strain sequencing project: providing services to taxonomists for standard genome sequencing and annotation.</title>
        <authorList>
            <consortium name="The Broad Institute Genomics Platform"/>
            <consortium name="The Broad Institute Genome Sequencing Center for Infectious Disease"/>
            <person name="Wu L."/>
            <person name="Ma J."/>
        </authorList>
    </citation>
    <scope>NUCLEOTIDE SEQUENCE [LARGE SCALE GENOMIC DNA]</scope>
    <source>
        <strain evidence="4">CECT 7131</strain>
    </source>
</reference>
<dbReference type="EMBL" id="JAUFPN010000172">
    <property type="protein sequence ID" value="MDN3566412.1"/>
    <property type="molecule type" value="Genomic_DNA"/>
</dbReference>
<dbReference type="PANTHER" id="PTHR42951:SF4">
    <property type="entry name" value="ACYL-COENZYME A THIOESTERASE MBLAC2"/>
    <property type="match status" value="1"/>
</dbReference>
<dbReference type="Pfam" id="PF00753">
    <property type="entry name" value="Lactamase_B"/>
    <property type="match status" value="1"/>
</dbReference>
<dbReference type="RefSeq" id="WP_290318333.1">
    <property type="nucleotide sequence ID" value="NZ_JAUFPN010000172.1"/>
</dbReference>
<name>A0ABT8A9G5_9PROT</name>
<dbReference type="Gene3D" id="3.60.15.10">
    <property type="entry name" value="Ribonuclease Z/Hydroxyacylglutathione hydrolase-like"/>
    <property type="match status" value="1"/>
</dbReference>
<dbReference type="CDD" id="cd16282">
    <property type="entry name" value="metallo-hydrolase-like_MBL-fold"/>
    <property type="match status" value="1"/>
</dbReference>
<comment type="similarity">
    <text evidence="1">Belongs to the metallo-beta-lactamase superfamily. Class-B beta-lactamase family.</text>
</comment>
<comment type="caution">
    <text evidence="3">The sequence shown here is derived from an EMBL/GenBank/DDBJ whole genome shotgun (WGS) entry which is preliminary data.</text>
</comment>
<organism evidence="3 4">
    <name type="scientific">Paeniroseomonas aquatica</name>
    <dbReference type="NCBI Taxonomy" id="373043"/>
    <lineage>
        <taxon>Bacteria</taxon>
        <taxon>Pseudomonadati</taxon>
        <taxon>Pseudomonadota</taxon>
        <taxon>Alphaproteobacteria</taxon>
        <taxon>Acetobacterales</taxon>
        <taxon>Acetobacteraceae</taxon>
        <taxon>Paeniroseomonas</taxon>
    </lineage>
</organism>
<evidence type="ECO:0000313" key="3">
    <source>
        <dbReference type="EMBL" id="MDN3566412.1"/>
    </source>
</evidence>
<evidence type="ECO:0000313" key="4">
    <source>
        <dbReference type="Proteomes" id="UP001529369"/>
    </source>
</evidence>
<evidence type="ECO:0000256" key="1">
    <source>
        <dbReference type="ARBA" id="ARBA00005250"/>
    </source>
</evidence>
<dbReference type="PANTHER" id="PTHR42951">
    <property type="entry name" value="METALLO-BETA-LACTAMASE DOMAIN-CONTAINING"/>
    <property type="match status" value="1"/>
</dbReference>
<dbReference type="Proteomes" id="UP001529369">
    <property type="component" value="Unassembled WGS sequence"/>
</dbReference>
<keyword evidence="4" id="KW-1185">Reference proteome</keyword>
<protein>
    <submittedName>
        <fullName evidence="3">MBL fold metallo-hydrolase</fullName>
    </submittedName>
</protein>
<sequence length="238" mass="25233">MAGLTLLAAAGPWDGPGDKVRVAPGIFVLPGVQADTSAANLDAIANTGFIARTRAVAVIDPGGSHARGMRLQQAIAATTPLPVRHLILTHVHPDHAMGAAAFADLQPEVIGHVRLTEALARRDAFYRAMLMREMGEAAAGSAPLAPARLVEDRLSLDLGGRVPEVVAQPPAHTDHDLLLFDQATGTPWLSDLLFVARIPVLDAAAMRRALRKFGLRLVADRPWTFEPGARRTSRAGAP</sequence>
<accession>A0ABT8A9G5</accession>
<dbReference type="InterPro" id="IPR001279">
    <property type="entry name" value="Metallo-B-lactamas"/>
</dbReference>
<dbReference type="SUPFAM" id="SSF56281">
    <property type="entry name" value="Metallo-hydrolase/oxidoreductase"/>
    <property type="match status" value="1"/>
</dbReference>
<proteinExistence type="inferred from homology"/>
<feature type="domain" description="Metallo-beta-lactamase" evidence="2">
    <location>
        <begin position="44"/>
        <end position="229"/>
    </location>
</feature>